<dbReference type="PANTHER" id="PTHR31157">
    <property type="entry name" value="SCP DOMAIN-CONTAINING PROTEIN"/>
    <property type="match status" value="1"/>
</dbReference>
<evidence type="ECO:0000256" key="2">
    <source>
        <dbReference type="SAM" id="SignalP"/>
    </source>
</evidence>
<dbReference type="SUPFAM" id="SSF55797">
    <property type="entry name" value="PR-1-like"/>
    <property type="match status" value="1"/>
</dbReference>
<dbReference type="PANTHER" id="PTHR31157:SF1">
    <property type="entry name" value="SCP DOMAIN-CONTAINING PROTEIN"/>
    <property type="match status" value="1"/>
</dbReference>
<name>A0A9W6TDL5_9STRA</name>
<feature type="compositionally biased region" description="Low complexity" evidence="1">
    <location>
        <begin position="169"/>
        <end position="178"/>
    </location>
</feature>
<feature type="chain" id="PRO_5040795043" evidence="2">
    <location>
        <begin position="22"/>
        <end position="316"/>
    </location>
</feature>
<dbReference type="InterPro" id="IPR014044">
    <property type="entry name" value="CAP_dom"/>
</dbReference>
<feature type="compositionally biased region" description="Low complexity" evidence="1">
    <location>
        <begin position="296"/>
        <end position="316"/>
    </location>
</feature>
<evidence type="ECO:0000259" key="3">
    <source>
        <dbReference type="Pfam" id="PF00188"/>
    </source>
</evidence>
<proteinExistence type="predicted"/>
<dbReference type="CDD" id="cd05379">
    <property type="entry name" value="CAP_bacterial"/>
    <property type="match status" value="1"/>
</dbReference>
<dbReference type="InterPro" id="IPR035940">
    <property type="entry name" value="CAP_sf"/>
</dbReference>
<evidence type="ECO:0000313" key="4">
    <source>
        <dbReference type="EMBL" id="GMF11096.1"/>
    </source>
</evidence>
<dbReference type="OrthoDB" id="159280at2759"/>
<evidence type="ECO:0000313" key="5">
    <source>
        <dbReference type="Proteomes" id="UP001165083"/>
    </source>
</evidence>
<dbReference type="AlphaFoldDB" id="A0A9W6TDL5"/>
<dbReference type="EMBL" id="BSXW01000064">
    <property type="protein sequence ID" value="GMF11096.1"/>
    <property type="molecule type" value="Genomic_DNA"/>
</dbReference>
<evidence type="ECO:0000256" key="1">
    <source>
        <dbReference type="SAM" id="MobiDB-lite"/>
    </source>
</evidence>
<keyword evidence="5" id="KW-1185">Reference proteome</keyword>
<protein>
    <submittedName>
        <fullName evidence="4">Unnamed protein product</fullName>
    </submittedName>
</protein>
<feature type="domain" description="SCP" evidence="3">
    <location>
        <begin position="40"/>
        <end position="157"/>
    </location>
</feature>
<feature type="region of interest" description="Disordered" evidence="1">
    <location>
        <begin position="167"/>
        <end position="316"/>
    </location>
</feature>
<feature type="signal peptide" evidence="2">
    <location>
        <begin position="1"/>
        <end position="21"/>
    </location>
</feature>
<keyword evidence="2" id="KW-0732">Signal</keyword>
<organism evidence="4 5">
    <name type="scientific">Phytophthora lilii</name>
    <dbReference type="NCBI Taxonomy" id="2077276"/>
    <lineage>
        <taxon>Eukaryota</taxon>
        <taxon>Sar</taxon>
        <taxon>Stramenopiles</taxon>
        <taxon>Oomycota</taxon>
        <taxon>Peronosporomycetes</taxon>
        <taxon>Peronosporales</taxon>
        <taxon>Peronosporaceae</taxon>
        <taxon>Phytophthora</taxon>
    </lineage>
</organism>
<accession>A0A9W6TDL5</accession>
<gene>
    <name evidence="4" type="ORF">Plil01_000183700</name>
</gene>
<dbReference type="Gene3D" id="3.40.33.10">
    <property type="entry name" value="CAP"/>
    <property type="match status" value="1"/>
</dbReference>
<sequence length="316" mass="31026">MVNIRNAFAFATVALVATVSAFEEDSHRSLQAVNFRQELLDSINAARKEEGLDELCINEMLMDAAQVQANDMADNNFIKSTGSDGSQPKDRAAEQGFMAAQVTEVVGAGYRSASSIVAAWVKSASAKSTLLSKNNVMGPGYAFDKTKKYVHFWAVDFSTGECGNGTATGGATSTEGSGSVELPKSSDASGSVEAPSSESGSESAPASGSGSAPAPAPASGSADAPAVTPAPAAASGSDASGSDEAPAAIPAPAAGTPATAAGTPAPAAGTPAPAAGTPAPAGASGSDDELPANGSAEAPATEAPATEQPEADTSNQ</sequence>
<feature type="compositionally biased region" description="Low complexity" evidence="1">
    <location>
        <begin position="188"/>
        <end position="283"/>
    </location>
</feature>
<reference evidence="4" key="1">
    <citation type="submission" date="2023-04" db="EMBL/GenBank/DDBJ databases">
        <title>Phytophthora lilii NBRC 32176.</title>
        <authorList>
            <person name="Ichikawa N."/>
            <person name="Sato H."/>
            <person name="Tonouchi N."/>
        </authorList>
    </citation>
    <scope>NUCLEOTIDE SEQUENCE</scope>
    <source>
        <strain evidence="4">NBRC 32176</strain>
    </source>
</reference>
<dbReference type="Pfam" id="PF00188">
    <property type="entry name" value="CAP"/>
    <property type="match status" value="1"/>
</dbReference>
<dbReference type="Proteomes" id="UP001165083">
    <property type="component" value="Unassembled WGS sequence"/>
</dbReference>
<comment type="caution">
    <text evidence="4">The sequence shown here is derived from an EMBL/GenBank/DDBJ whole genome shotgun (WGS) entry which is preliminary data.</text>
</comment>